<dbReference type="OMA" id="ATQHRSE"/>
<feature type="domain" description="SAP" evidence="4">
    <location>
        <begin position="9"/>
        <end position="43"/>
    </location>
</feature>
<dbReference type="SMART" id="SM00513">
    <property type="entry name" value="SAP"/>
    <property type="match status" value="1"/>
</dbReference>
<keyword evidence="1" id="KW-0862">Zinc</keyword>
<dbReference type="PANTHER" id="PTHR45823">
    <property type="entry name" value="T-SNARE COILED-COIL HOMOLOGY DOMAIN-CONTAINING PROTEIN"/>
    <property type="match status" value="1"/>
</dbReference>
<dbReference type="OrthoDB" id="79455at2759"/>
<evidence type="ECO:0000313" key="5">
    <source>
        <dbReference type="Proteomes" id="UP001165740"/>
    </source>
</evidence>
<keyword evidence="1" id="KW-0479">Metal-binding</keyword>
<feature type="domain" description="CCHC-type" evidence="3">
    <location>
        <begin position="369"/>
        <end position="385"/>
    </location>
</feature>
<dbReference type="GO" id="GO:0003676">
    <property type="term" value="F:nucleic acid binding"/>
    <property type="evidence" value="ECO:0007669"/>
    <property type="project" value="InterPro"/>
</dbReference>
<dbReference type="GO" id="GO:0008270">
    <property type="term" value="F:zinc ion binding"/>
    <property type="evidence" value="ECO:0007669"/>
    <property type="project" value="UniProtKB-KW"/>
</dbReference>
<accession>A0A9W3A280</accession>
<evidence type="ECO:0000256" key="2">
    <source>
        <dbReference type="SAM" id="MobiDB-lite"/>
    </source>
</evidence>
<dbReference type="GeneID" id="129925634"/>
<dbReference type="Gene3D" id="1.10.720.30">
    <property type="entry name" value="SAP domain"/>
    <property type="match status" value="1"/>
</dbReference>
<dbReference type="InterPro" id="IPR036875">
    <property type="entry name" value="Znf_CCHC_sf"/>
</dbReference>
<keyword evidence="5" id="KW-1185">Reference proteome</keyword>
<dbReference type="SMART" id="SM00343">
    <property type="entry name" value="ZnF_C2HC"/>
    <property type="match status" value="1"/>
</dbReference>
<dbReference type="PANTHER" id="PTHR45823:SF1">
    <property type="entry name" value="T-SNARE COILED-COIL HOMOLOGY DOMAIN-CONTAINING PROTEIN"/>
    <property type="match status" value="1"/>
</dbReference>
<name>A0A9W3A280_BIOGL</name>
<organism evidence="5 6">
    <name type="scientific">Biomphalaria glabrata</name>
    <name type="common">Bloodfluke planorb</name>
    <name type="synonym">Freshwater snail</name>
    <dbReference type="NCBI Taxonomy" id="6526"/>
    <lineage>
        <taxon>Eukaryota</taxon>
        <taxon>Metazoa</taxon>
        <taxon>Spiralia</taxon>
        <taxon>Lophotrochozoa</taxon>
        <taxon>Mollusca</taxon>
        <taxon>Gastropoda</taxon>
        <taxon>Heterobranchia</taxon>
        <taxon>Euthyneura</taxon>
        <taxon>Panpulmonata</taxon>
        <taxon>Hygrophila</taxon>
        <taxon>Lymnaeoidea</taxon>
        <taxon>Planorbidae</taxon>
        <taxon>Biomphalaria</taxon>
    </lineage>
</organism>
<evidence type="ECO:0000259" key="3">
    <source>
        <dbReference type="PROSITE" id="PS50158"/>
    </source>
</evidence>
<dbReference type="SUPFAM" id="SSF68906">
    <property type="entry name" value="SAP domain"/>
    <property type="match status" value="1"/>
</dbReference>
<proteinExistence type="predicted"/>
<dbReference type="PROSITE" id="PS50800">
    <property type="entry name" value="SAP"/>
    <property type="match status" value="1"/>
</dbReference>
<protein>
    <submittedName>
        <fullName evidence="6">Uncharacterized protein LOC129925634</fullName>
    </submittedName>
</protein>
<evidence type="ECO:0000259" key="4">
    <source>
        <dbReference type="PROSITE" id="PS50800"/>
    </source>
</evidence>
<evidence type="ECO:0000313" key="6">
    <source>
        <dbReference type="RefSeq" id="XP_055881279.1"/>
    </source>
</evidence>
<dbReference type="InterPro" id="IPR001878">
    <property type="entry name" value="Znf_CCHC"/>
</dbReference>
<sequence>MASPIMKQLDQLLIKELKQELRYRGLKLGGSKETLTARLRQALIEEEDPDSYQFEVGPDITELLGKMQEKMDTLDIGIRTMQDKIDTLDSGIRTELVSVNQKITTMEITMNQRVDVVEKDIEELKVQVREGLSKAPVSNTGSMLPEGLVKMNTGSMLPEGLVKMKPPVFDGSVSWSVYRRQFEAAAKVNKWGSEEEKATALVLALRGKASEVVQSIPNQQDYAALVQAMEHEDEHLQEVYRVQLKTRQQRVSETLQELKTDIERLAHLAYPTAAQEFLEVIVTDAFIDAVRDPELKKVIRVSGKRKASEALVYALSYEAAKNASINSHHGRRLEVQEEDLTQVLRRMTEVLEEYKPSRSQGAHRATRVRCWNCGESGHIQRMCRRTPNQQEATQHRSETGAWPGANGYQEN</sequence>
<dbReference type="Pfam" id="PF02037">
    <property type="entry name" value="SAP"/>
    <property type="match status" value="1"/>
</dbReference>
<dbReference type="InterPro" id="IPR003034">
    <property type="entry name" value="SAP_dom"/>
</dbReference>
<gene>
    <name evidence="6" type="primary">LOC129925634</name>
</gene>
<dbReference type="SUPFAM" id="SSF57756">
    <property type="entry name" value="Retrovirus zinc finger-like domains"/>
    <property type="match status" value="1"/>
</dbReference>
<dbReference type="Gene3D" id="4.10.60.10">
    <property type="entry name" value="Zinc finger, CCHC-type"/>
    <property type="match status" value="1"/>
</dbReference>
<reference evidence="6" key="1">
    <citation type="submission" date="2025-08" db="UniProtKB">
        <authorList>
            <consortium name="RefSeq"/>
        </authorList>
    </citation>
    <scope>IDENTIFICATION</scope>
</reference>
<dbReference type="AlphaFoldDB" id="A0A9W3A280"/>
<feature type="region of interest" description="Disordered" evidence="2">
    <location>
        <begin position="386"/>
        <end position="411"/>
    </location>
</feature>
<dbReference type="Pfam" id="PF00098">
    <property type="entry name" value="zf-CCHC"/>
    <property type="match status" value="1"/>
</dbReference>
<dbReference type="RefSeq" id="XP_055881279.1">
    <property type="nucleotide sequence ID" value="XM_056025304.1"/>
</dbReference>
<evidence type="ECO:0000256" key="1">
    <source>
        <dbReference type="PROSITE-ProRule" id="PRU00047"/>
    </source>
</evidence>
<dbReference type="PROSITE" id="PS50158">
    <property type="entry name" value="ZF_CCHC"/>
    <property type="match status" value="1"/>
</dbReference>
<dbReference type="Proteomes" id="UP001165740">
    <property type="component" value="Chromosome 4"/>
</dbReference>
<dbReference type="InterPro" id="IPR036361">
    <property type="entry name" value="SAP_dom_sf"/>
</dbReference>
<keyword evidence="1" id="KW-0863">Zinc-finger</keyword>